<name>A0A8S5QPW5_9CAUD</name>
<organism evidence="1">
    <name type="scientific">Siphoviridae sp. ct8LX107</name>
    <dbReference type="NCBI Taxonomy" id="2826169"/>
    <lineage>
        <taxon>Viruses</taxon>
        <taxon>Duplodnaviria</taxon>
        <taxon>Heunggongvirae</taxon>
        <taxon>Uroviricota</taxon>
        <taxon>Caudoviricetes</taxon>
    </lineage>
</organism>
<reference evidence="1" key="1">
    <citation type="journal article" date="2021" name="Proc. Natl. Acad. Sci. U.S.A.">
        <title>A Catalog of Tens of Thousands of Viruses from Human Metagenomes Reveals Hidden Associations with Chronic Diseases.</title>
        <authorList>
            <person name="Tisza M.J."/>
            <person name="Buck C.B."/>
        </authorList>
    </citation>
    <scope>NUCLEOTIDE SEQUENCE</scope>
    <source>
        <strain evidence="1">Ct8LX107</strain>
    </source>
</reference>
<accession>A0A8S5QPW5</accession>
<protein>
    <submittedName>
        <fullName evidence="1">Uncharacterized protein</fullName>
    </submittedName>
</protein>
<proteinExistence type="predicted"/>
<sequence length="35" mass="4056">MQLFGVTELFSPELILQRRRGECVPPFLMKGEIYG</sequence>
<dbReference type="EMBL" id="BK015706">
    <property type="protein sequence ID" value="DAE21034.1"/>
    <property type="molecule type" value="Genomic_DNA"/>
</dbReference>
<evidence type="ECO:0000313" key="1">
    <source>
        <dbReference type="EMBL" id="DAE21034.1"/>
    </source>
</evidence>